<dbReference type="Proteomes" id="UP001058602">
    <property type="component" value="Chromosome 2"/>
</dbReference>
<evidence type="ECO:0000313" key="3">
    <source>
        <dbReference type="Proteomes" id="UP001058602"/>
    </source>
</evidence>
<feature type="signal peptide" evidence="1">
    <location>
        <begin position="1"/>
        <end position="21"/>
    </location>
</feature>
<proteinExistence type="predicted"/>
<name>A0ABY5LJY3_9VIBR</name>
<reference evidence="2" key="1">
    <citation type="submission" date="2022-07" db="EMBL/GenBank/DDBJ databases">
        <title>Complete genome of Vibrio japonicus strain JCM 31412T and phylogenomic assessment of the Nereis clade of the genus Vibrio.</title>
        <authorList>
            <person name="Shlafstein M.D."/>
            <person name="Emsley S.A."/>
            <person name="Ushijima B."/>
            <person name="Videau P."/>
            <person name="Saw J.H."/>
        </authorList>
    </citation>
    <scope>NUCLEOTIDE SEQUENCE</scope>
    <source>
        <strain evidence="2">JCM 31412</strain>
    </source>
</reference>
<gene>
    <name evidence="2" type="ORF">NP165_19125</name>
</gene>
<evidence type="ECO:0000256" key="1">
    <source>
        <dbReference type="SAM" id="SignalP"/>
    </source>
</evidence>
<accession>A0ABY5LJY3</accession>
<keyword evidence="1" id="KW-0732">Signal</keyword>
<protein>
    <recommendedName>
        <fullName evidence="4">Lipoprotein</fullName>
    </recommendedName>
</protein>
<keyword evidence="3" id="KW-1185">Reference proteome</keyword>
<evidence type="ECO:0008006" key="4">
    <source>
        <dbReference type="Google" id="ProtNLM"/>
    </source>
</evidence>
<sequence>MKKVGLFLVSALALSGCQMTGGETDIANTDFNAMSCDNIQQVFNDYQEKMTNIETGAGLLSVVGADAGTTEAKALMEKTYQSAAEVARPVIEAKSCDFTV</sequence>
<dbReference type="RefSeq" id="WP_257086059.1">
    <property type="nucleotide sequence ID" value="NZ_CP102097.1"/>
</dbReference>
<organism evidence="2 3">
    <name type="scientific">Vibrio japonicus</name>
    <dbReference type="NCBI Taxonomy" id="1824638"/>
    <lineage>
        <taxon>Bacteria</taxon>
        <taxon>Pseudomonadati</taxon>
        <taxon>Pseudomonadota</taxon>
        <taxon>Gammaproteobacteria</taxon>
        <taxon>Vibrionales</taxon>
        <taxon>Vibrionaceae</taxon>
        <taxon>Vibrio</taxon>
    </lineage>
</organism>
<dbReference type="PROSITE" id="PS51257">
    <property type="entry name" value="PROKAR_LIPOPROTEIN"/>
    <property type="match status" value="1"/>
</dbReference>
<dbReference type="EMBL" id="CP102097">
    <property type="protein sequence ID" value="UUM32394.1"/>
    <property type="molecule type" value="Genomic_DNA"/>
</dbReference>
<feature type="chain" id="PRO_5046289153" description="Lipoprotein" evidence="1">
    <location>
        <begin position="22"/>
        <end position="100"/>
    </location>
</feature>
<evidence type="ECO:0000313" key="2">
    <source>
        <dbReference type="EMBL" id="UUM32394.1"/>
    </source>
</evidence>